<dbReference type="EMBL" id="LKAM01000003">
    <property type="protein sequence ID" value="KUM49403.1"/>
    <property type="molecule type" value="Genomic_DNA"/>
</dbReference>
<dbReference type="AlphaFoldDB" id="A0A117NI52"/>
<accession>A0A117NI52</accession>
<comment type="caution">
    <text evidence="1">The sequence shown here is derived from an EMBL/GenBank/DDBJ whole genome shotgun (WGS) entry which is preliminary data.</text>
</comment>
<gene>
    <name evidence="1" type="ORF">ABT39_MTgene3952</name>
</gene>
<proteinExistence type="predicted"/>
<reference evidence="1" key="1">
    <citation type="journal article" date="2015" name="Genome Biol. Evol.">
        <title>Organellar Genomes of White Spruce (Picea glauca): Assembly and Annotation.</title>
        <authorList>
            <person name="Jackman S.D."/>
            <person name="Warren R.L."/>
            <person name="Gibb E.A."/>
            <person name="Vandervalk B.P."/>
            <person name="Mohamadi H."/>
            <person name="Chu J."/>
            <person name="Raymond A."/>
            <person name="Pleasance S."/>
            <person name="Coope R."/>
            <person name="Wildung M.R."/>
            <person name="Ritland C.E."/>
            <person name="Bousquet J."/>
            <person name="Jones S.J."/>
            <person name="Bohlmann J."/>
            <person name="Birol I."/>
        </authorList>
    </citation>
    <scope>NUCLEOTIDE SEQUENCE [LARGE SCALE GENOMIC DNA]</scope>
    <source>
        <tissue evidence="1">Flushing bud</tissue>
    </source>
</reference>
<sequence>MCFQPSQSKVPCFVSRSAPYPYRVNHCFFICPCCWVYCWTLISNEWICLCKKINGLYIEGMEHASLMTLENLNWKGVSEHIGPVFSTQRILLNRAEKQHHSFPSLPDPNVTPLHQISGPMGL</sequence>
<name>A0A117NI52_PICGL</name>
<evidence type="ECO:0000313" key="1">
    <source>
        <dbReference type="EMBL" id="KUM49403.1"/>
    </source>
</evidence>
<keyword evidence="1" id="KW-0496">Mitochondrion</keyword>
<geneLocation type="mitochondrion" evidence="1"/>
<protein>
    <submittedName>
        <fullName evidence="1">Uncharacterized protein</fullName>
    </submittedName>
</protein>
<organism evidence="1">
    <name type="scientific">Picea glauca</name>
    <name type="common">White spruce</name>
    <name type="synonym">Pinus glauca</name>
    <dbReference type="NCBI Taxonomy" id="3330"/>
    <lineage>
        <taxon>Eukaryota</taxon>
        <taxon>Viridiplantae</taxon>
        <taxon>Streptophyta</taxon>
        <taxon>Embryophyta</taxon>
        <taxon>Tracheophyta</taxon>
        <taxon>Spermatophyta</taxon>
        <taxon>Pinopsida</taxon>
        <taxon>Pinidae</taxon>
        <taxon>Conifers I</taxon>
        <taxon>Pinales</taxon>
        <taxon>Pinaceae</taxon>
        <taxon>Picea</taxon>
    </lineage>
</organism>